<evidence type="ECO:0000256" key="1">
    <source>
        <dbReference type="ARBA" id="ARBA00023242"/>
    </source>
</evidence>
<comment type="subcellular location">
    <subcellularLocation>
        <location evidence="2">Nucleus</location>
    </subcellularLocation>
</comment>
<organism evidence="6 7">
    <name type="scientific">Ramazzottius varieornatus</name>
    <name type="common">Water bear</name>
    <name type="synonym">Tardigrade</name>
    <dbReference type="NCBI Taxonomy" id="947166"/>
    <lineage>
        <taxon>Eukaryota</taxon>
        <taxon>Metazoa</taxon>
        <taxon>Ecdysozoa</taxon>
        <taxon>Tardigrada</taxon>
        <taxon>Eutardigrada</taxon>
        <taxon>Parachela</taxon>
        <taxon>Hypsibioidea</taxon>
        <taxon>Ramazzottiidae</taxon>
        <taxon>Ramazzottius</taxon>
    </lineage>
</organism>
<proteinExistence type="inferred from homology"/>
<comment type="similarity">
    <text evidence="2">Belongs to the Mediator complex subunit 15 family.</text>
</comment>
<feature type="domain" description="ARC105/Med15 mediator subunit central" evidence="5">
    <location>
        <begin position="364"/>
        <end position="431"/>
    </location>
</feature>
<dbReference type="GO" id="GO:0003712">
    <property type="term" value="F:transcription coregulator activity"/>
    <property type="evidence" value="ECO:0007669"/>
    <property type="project" value="InterPro"/>
</dbReference>
<accession>A0A1D1VN04</accession>
<feature type="region of interest" description="Disordered" evidence="3">
    <location>
        <begin position="250"/>
        <end position="364"/>
    </location>
</feature>
<comment type="caution">
    <text evidence="6">The sequence shown here is derived from an EMBL/GenBank/DDBJ whole genome shotgun (WGS) entry which is preliminary data.</text>
</comment>
<evidence type="ECO:0000256" key="3">
    <source>
        <dbReference type="SAM" id="MobiDB-lite"/>
    </source>
</evidence>
<feature type="compositionally biased region" description="Low complexity" evidence="3">
    <location>
        <begin position="258"/>
        <end position="270"/>
    </location>
</feature>
<protein>
    <recommendedName>
        <fullName evidence="2">Mediator of RNA polymerase II transcription subunit 15</fullName>
    </recommendedName>
    <alternativeName>
        <fullName evidence="2">Mediator complex subunit 15</fullName>
    </alternativeName>
</protein>
<feature type="domain" description="Mediator of RNA polymerase II transcription subunit 15 N-terminal" evidence="4">
    <location>
        <begin position="8"/>
        <end position="70"/>
    </location>
</feature>
<keyword evidence="1 2" id="KW-0539">Nucleus</keyword>
<dbReference type="OrthoDB" id="10055322at2759"/>
<dbReference type="InterPro" id="IPR036529">
    <property type="entry name" value="KIX_dom_sf"/>
</dbReference>
<evidence type="ECO:0000256" key="2">
    <source>
        <dbReference type="RuleBase" id="RU364148"/>
    </source>
</evidence>
<dbReference type="STRING" id="947166.A0A1D1VN04"/>
<comment type="function">
    <text evidence="2">Component of the Mediator complex, a coactivator involved in the regulated transcription of nearly all RNA polymerase II-dependent genes. Mediator functions as a bridge to convey information from gene-specific regulatory proteins to the basal RNA polymerase II transcription machinery. Mediator is recruited to promoters by direct interactions with regulatory proteins and serves as a scaffold for the assembly of a functional preinitiation complex with RNA polymerase II and the general transcription factors.</text>
</comment>
<evidence type="ECO:0000313" key="6">
    <source>
        <dbReference type="EMBL" id="GAV01128.1"/>
    </source>
</evidence>
<reference evidence="6 7" key="1">
    <citation type="journal article" date="2016" name="Nat. Commun.">
        <title>Extremotolerant tardigrade genome and improved radiotolerance of human cultured cells by tardigrade-unique protein.</title>
        <authorList>
            <person name="Hashimoto T."/>
            <person name="Horikawa D.D."/>
            <person name="Saito Y."/>
            <person name="Kuwahara H."/>
            <person name="Kozuka-Hata H."/>
            <person name="Shin-I T."/>
            <person name="Minakuchi Y."/>
            <person name="Ohishi K."/>
            <person name="Motoyama A."/>
            <person name="Aizu T."/>
            <person name="Enomoto A."/>
            <person name="Kondo K."/>
            <person name="Tanaka S."/>
            <person name="Hara Y."/>
            <person name="Koshikawa S."/>
            <person name="Sagara H."/>
            <person name="Miura T."/>
            <person name="Yokobori S."/>
            <person name="Miyagawa K."/>
            <person name="Suzuki Y."/>
            <person name="Kubo T."/>
            <person name="Oyama M."/>
            <person name="Kohara Y."/>
            <person name="Fujiyama A."/>
            <person name="Arakawa K."/>
            <person name="Katayama T."/>
            <person name="Toyoda A."/>
            <person name="Kunieda T."/>
        </authorList>
    </citation>
    <scope>NUCLEOTIDE SEQUENCE [LARGE SCALE GENOMIC DNA]</scope>
    <source>
        <strain evidence="6 7">YOKOZUNA-1</strain>
    </source>
</reference>
<dbReference type="InterPro" id="IPR048385">
    <property type="entry name" value="Med15_central"/>
</dbReference>
<comment type="subunit">
    <text evidence="2">Component of the Mediator complex.</text>
</comment>
<dbReference type="EMBL" id="BDGG01000007">
    <property type="protein sequence ID" value="GAV01128.1"/>
    <property type="molecule type" value="Genomic_DNA"/>
</dbReference>
<keyword evidence="2" id="KW-0805">Transcription regulation</keyword>
<dbReference type="GO" id="GO:0005634">
    <property type="term" value="C:nucleus"/>
    <property type="evidence" value="ECO:0007669"/>
    <property type="project" value="UniProtKB-SubCell"/>
</dbReference>
<dbReference type="Pfam" id="PF21538">
    <property type="entry name" value="Med15_M"/>
    <property type="match status" value="1"/>
</dbReference>
<evidence type="ECO:0000259" key="5">
    <source>
        <dbReference type="Pfam" id="PF21538"/>
    </source>
</evidence>
<gene>
    <name evidence="6" type="primary">RvY_11887-1</name>
    <name evidence="2" type="synonym">MED15</name>
    <name evidence="6" type="synonym">RvY_11887.1</name>
    <name evidence="6" type="ORF">RvY_11887</name>
</gene>
<evidence type="ECO:0000259" key="4">
    <source>
        <dbReference type="Pfam" id="PF09606"/>
    </source>
</evidence>
<keyword evidence="2" id="KW-0804">Transcription</keyword>
<evidence type="ECO:0000313" key="7">
    <source>
        <dbReference type="Proteomes" id="UP000186922"/>
    </source>
</evidence>
<dbReference type="GO" id="GO:0006355">
    <property type="term" value="P:regulation of DNA-templated transcription"/>
    <property type="evidence" value="ECO:0007669"/>
    <property type="project" value="InterPro"/>
</dbReference>
<dbReference type="AlphaFoldDB" id="A0A1D1VN04"/>
<keyword evidence="7" id="KW-1185">Reference proteome</keyword>
<name>A0A1D1VN04_RAMVA</name>
<keyword evidence="2" id="KW-0010">Activator</keyword>
<dbReference type="Proteomes" id="UP000186922">
    <property type="component" value="Unassembled WGS sequence"/>
</dbReference>
<dbReference type="InterPro" id="IPR019087">
    <property type="entry name" value="Med15_N"/>
</dbReference>
<dbReference type="Pfam" id="PF09606">
    <property type="entry name" value="Med15_N"/>
    <property type="match status" value="1"/>
</dbReference>
<sequence>MQHSSQNPDDWRSLEFRTKVVEHIEIVMSRSQQGQSTSAREYEQRLFNQSNTREDYITCIKNFIGKIKGTIPQQNLSQNPGMIGAQPGQQQMGQMPNEMQQQPAMMSQDPQQYQNMLQQQQYQQQQQMQSGQFMSMGAGAAQQGFPQRPAGPGMVGMSQQQRMAGQTVPMGQQPNMAGQYMQGVGMNQQQQQQAAQMAAAGQQRPQMQGAPRPMFPNNMGMGQEMLQQMKRMAPEEQQRFMAQHRQRAEMASAQQYRQGAPMGQQPGQQARFAPGQIPQGAPGMQPRPGMPYPVQTGAGFPSGIPPMTAGGEQPFPSGVMGGKPGGPFPNQTSPGAAGPPSVGPAPSPASQPSQPDYASIKPGDELYTQKWRDLQKYKDRLNAYIAQTATRADNNNMAQKLRALQKIVNDPNQTIPFQTLIACENACKQFFAAQANETGVASPDALSVRTPGQVAGLTPLVATQAPESLIKNDRPSLTAVADSLSNVLTHLEEKEFVTLCHSLASRAPSFLEDDLNLPTVAISPDLDLDLENLEKMYPDAFNTDNTEDISATERERHRVEQSKMLLAWMEEIPYALQMEICTLLSDYDIALDPDMHPDDEIKDDFIYLCCGLKASRNKSSAPPVGVAVPRKYPAIEIDFREMDVSAYDKGPEWKGLKKNLGGLLLNDGAERGCSLSKILRSWDRAVSLTLKQHGLVRLAI</sequence>
<dbReference type="Gene3D" id="1.10.246.20">
    <property type="entry name" value="Coactivator CBP, KIX domain"/>
    <property type="match status" value="1"/>
</dbReference>